<dbReference type="EMBL" id="FNVT01000006">
    <property type="protein sequence ID" value="SEG88407.1"/>
    <property type="molecule type" value="Genomic_DNA"/>
</dbReference>
<sequence>MRTHPRWPVRAAAAVLLFAAAACSQEEPPPPAAGRAPAATTTCAGKGALTMWERSGGNKQMVDMLVAAWNTKNPDCKINLTYIPHTEMVGKIAQGVASGDVPDLMGMDLIYAPQFEKEGQLVDITDQTKDWPELKTASKGHMTVATYENRLFGVPLYADVSALFYNKDLFTKAGLDPDKPPTSLAELRTYADKITALGGGVKGYYLPGNCAGCNIFTVGPLMWASGATIEAAGPGDEPLVGDGVKQVLQFTRDMVKAGNVPEGGRAENGETFHLQFGSGKVGMMGTGNFNITLARQQNPKMNFGIALLPGTAPNSSASFIGGDLVVVPKGSKRVNDAVNVMKFLLSDEVQTEVYAKALNLTTRTDMVDNKYFQAEPLVQDVAKALTVGRTPYTVTFFEQINSPQGPWLQMLQRAYYRDDDLDTVIADAKREMKAIAGRS</sequence>
<dbReference type="PROSITE" id="PS51257">
    <property type="entry name" value="PROKAR_LIPOPROTEIN"/>
    <property type="match status" value="1"/>
</dbReference>
<evidence type="ECO:0000313" key="5">
    <source>
        <dbReference type="EMBL" id="SEG88407.1"/>
    </source>
</evidence>
<gene>
    <name evidence="5" type="ORF">SAMN05444920_106235</name>
</gene>
<evidence type="ECO:0000313" key="6">
    <source>
        <dbReference type="Proteomes" id="UP000236732"/>
    </source>
</evidence>
<keyword evidence="5" id="KW-0762">Sugar transport</keyword>
<dbReference type="GO" id="GO:1901982">
    <property type="term" value="F:maltose binding"/>
    <property type="evidence" value="ECO:0007669"/>
    <property type="project" value="TreeGrafter"/>
</dbReference>
<keyword evidence="3 4" id="KW-0732">Signal</keyword>
<keyword evidence="6" id="KW-1185">Reference proteome</keyword>
<dbReference type="SUPFAM" id="SSF53850">
    <property type="entry name" value="Periplasmic binding protein-like II"/>
    <property type="match status" value="1"/>
</dbReference>
<dbReference type="GO" id="GO:0055052">
    <property type="term" value="C:ATP-binding cassette (ABC) transporter complex, substrate-binding subunit-containing"/>
    <property type="evidence" value="ECO:0007669"/>
    <property type="project" value="TreeGrafter"/>
</dbReference>
<dbReference type="CDD" id="cd13585">
    <property type="entry name" value="PBP2_TMBP_like"/>
    <property type="match status" value="1"/>
</dbReference>
<dbReference type="PANTHER" id="PTHR30061">
    <property type="entry name" value="MALTOSE-BINDING PERIPLASMIC PROTEIN"/>
    <property type="match status" value="1"/>
</dbReference>
<feature type="chain" id="PRO_5039531773" evidence="4">
    <location>
        <begin position="25"/>
        <end position="439"/>
    </location>
</feature>
<evidence type="ECO:0000256" key="4">
    <source>
        <dbReference type="SAM" id="SignalP"/>
    </source>
</evidence>
<dbReference type="Proteomes" id="UP000236732">
    <property type="component" value="Unassembled WGS sequence"/>
</dbReference>
<dbReference type="GO" id="GO:0015768">
    <property type="term" value="P:maltose transport"/>
    <property type="evidence" value="ECO:0007669"/>
    <property type="project" value="TreeGrafter"/>
</dbReference>
<evidence type="ECO:0000256" key="1">
    <source>
        <dbReference type="ARBA" id="ARBA00008520"/>
    </source>
</evidence>
<dbReference type="OrthoDB" id="3495561at2"/>
<organism evidence="5 6">
    <name type="scientific">Nonomuraea solani</name>
    <dbReference type="NCBI Taxonomy" id="1144553"/>
    <lineage>
        <taxon>Bacteria</taxon>
        <taxon>Bacillati</taxon>
        <taxon>Actinomycetota</taxon>
        <taxon>Actinomycetes</taxon>
        <taxon>Streptosporangiales</taxon>
        <taxon>Streptosporangiaceae</taxon>
        <taxon>Nonomuraea</taxon>
    </lineage>
</organism>
<evidence type="ECO:0000256" key="2">
    <source>
        <dbReference type="ARBA" id="ARBA00022448"/>
    </source>
</evidence>
<dbReference type="Gene3D" id="3.40.190.10">
    <property type="entry name" value="Periplasmic binding protein-like II"/>
    <property type="match status" value="1"/>
</dbReference>
<dbReference type="PANTHER" id="PTHR30061:SF50">
    <property type="entry name" value="MALTOSE_MALTODEXTRIN-BINDING PERIPLASMIC PROTEIN"/>
    <property type="match status" value="1"/>
</dbReference>
<name>A0A1H6DSR7_9ACTN</name>
<dbReference type="RefSeq" id="WP_103958161.1">
    <property type="nucleotide sequence ID" value="NZ_FNVT01000006.1"/>
</dbReference>
<keyword evidence="2" id="KW-0813">Transport</keyword>
<accession>A0A1H6DSR7</accession>
<dbReference type="AlphaFoldDB" id="A0A1H6DSR7"/>
<dbReference type="InterPro" id="IPR006059">
    <property type="entry name" value="SBP"/>
</dbReference>
<dbReference type="GO" id="GO:0042956">
    <property type="term" value="P:maltodextrin transmembrane transport"/>
    <property type="evidence" value="ECO:0007669"/>
    <property type="project" value="TreeGrafter"/>
</dbReference>
<evidence type="ECO:0000256" key="3">
    <source>
        <dbReference type="ARBA" id="ARBA00022729"/>
    </source>
</evidence>
<reference evidence="5 6" key="1">
    <citation type="submission" date="2016-10" db="EMBL/GenBank/DDBJ databases">
        <authorList>
            <person name="de Groot N.N."/>
        </authorList>
    </citation>
    <scope>NUCLEOTIDE SEQUENCE [LARGE SCALE GENOMIC DNA]</scope>
    <source>
        <strain evidence="5 6">CGMCC 4.7037</strain>
    </source>
</reference>
<dbReference type="Pfam" id="PF13416">
    <property type="entry name" value="SBP_bac_8"/>
    <property type="match status" value="1"/>
</dbReference>
<protein>
    <submittedName>
        <fullName evidence="5">Multiple sugar transport system substrate-binding protein</fullName>
    </submittedName>
</protein>
<feature type="signal peptide" evidence="4">
    <location>
        <begin position="1"/>
        <end position="24"/>
    </location>
</feature>
<comment type="similarity">
    <text evidence="1">Belongs to the bacterial solute-binding protein 1 family.</text>
</comment>
<proteinExistence type="inferred from homology"/>